<proteinExistence type="predicted"/>
<evidence type="ECO:0000313" key="1">
    <source>
        <dbReference type="EMBL" id="CAG8593264.1"/>
    </source>
</evidence>
<sequence length="602" mass="70838">MKSIANESPCGIREDNGSKFDNFTSEKTVEKHNPYRGRNFRKSAKVECNFYGHDLLSRLSCDIKRKLILKRLKQFKHAINAENFNYLIVKLIDGCTINYKISYTVLVISPIETTHGQIENKPTFSHFQHGMVDEISIQIFQYVESPLNLMLTCRHWYKISFDQQARAKWIIYKYGHAHALFYAIKFGQNFINLAVVRAIIANNAIISRYFVQRLLLHFGKFDKDLVALKMEYNNNSGRANKNSFQQNIPWANDLGTTVFLYILRAAAEQFGAIIMLFSPASTANWAPPNPEEVVKRLSELIKFGFELNYTVIVEILFIEKQLVEIGNTMIKAFLQIMNESLEEFLHKCLIELFRTFRLDKRLKKIDVLDFLYSLIDKDHEKVFFKAMNFDLENRSDDDNNRLLPPLKFPAFYYCWILNKFGADAEITDLCFKDILMKRVNIDVFVQQRNQRNYILSEQLENNFKEINDAFEDYFNAIKIFKPSHLKIIKQATHVKIIDRLSQYLTKLFMPQSQVSDNCSDIMDIDNISTFTQKRKRYDLELNDWYNEIIKLHDDLNSFPMSVEFSEFLKNILDLINGSNFALSRDVDELDHQRESKRHKRKK</sequence>
<reference evidence="1" key="1">
    <citation type="submission" date="2021-06" db="EMBL/GenBank/DDBJ databases">
        <authorList>
            <person name="Kallberg Y."/>
            <person name="Tangrot J."/>
            <person name="Rosling A."/>
        </authorList>
    </citation>
    <scope>NUCLEOTIDE SEQUENCE</scope>
    <source>
        <strain evidence="1">28 12/20/2015</strain>
    </source>
</reference>
<name>A0ACA9MRC7_9GLOM</name>
<evidence type="ECO:0000313" key="2">
    <source>
        <dbReference type="Proteomes" id="UP000789366"/>
    </source>
</evidence>
<keyword evidence="2" id="KW-1185">Reference proteome</keyword>
<comment type="caution">
    <text evidence="1">The sequence shown here is derived from an EMBL/GenBank/DDBJ whole genome shotgun (WGS) entry which is preliminary data.</text>
</comment>
<accession>A0ACA9MRC7</accession>
<organism evidence="1 2">
    <name type="scientific">Cetraspora pellucida</name>
    <dbReference type="NCBI Taxonomy" id="1433469"/>
    <lineage>
        <taxon>Eukaryota</taxon>
        <taxon>Fungi</taxon>
        <taxon>Fungi incertae sedis</taxon>
        <taxon>Mucoromycota</taxon>
        <taxon>Glomeromycotina</taxon>
        <taxon>Glomeromycetes</taxon>
        <taxon>Diversisporales</taxon>
        <taxon>Gigasporaceae</taxon>
        <taxon>Cetraspora</taxon>
    </lineage>
</organism>
<gene>
    <name evidence="1" type="ORF">SPELUC_LOCUS6835</name>
</gene>
<dbReference type="Proteomes" id="UP000789366">
    <property type="component" value="Unassembled WGS sequence"/>
</dbReference>
<dbReference type="EMBL" id="CAJVPW010008399">
    <property type="protein sequence ID" value="CAG8593264.1"/>
    <property type="molecule type" value="Genomic_DNA"/>
</dbReference>
<protein>
    <submittedName>
        <fullName evidence="1">10566_t:CDS:1</fullName>
    </submittedName>
</protein>